<geneLocation type="plasmid" evidence="2 3">
    <name>pDV</name>
</geneLocation>
<feature type="compositionally biased region" description="Polar residues" evidence="1">
    <location>
        <begin position="9"/>
        <end position="22"/>
    </location>
</feature>
<protein>
    <submittedName>
        <fullName evidence="2">Uncharacterized protein</fullName>
    </submittedName>
</protein>
<accession>Q72WL1</accession>
<reference evidence="2 3" key="1">
    <citation type="journal article" date="2004" name="Nat. Biotechnol.">
        <title>The genome sequence of the anaerobic, sulfate-reducing bacterium Desulfovibrio vulgaris Hildenborough.</title>
        <authorList>
            <person name="Heidelberg J.F."/>
            <person name="Seshadri R."/>
            <person name="Haveman S.A."/>
            <person name="Hemme C.L."/>
            <person name="Paulsen I.T."/>
            <person name="Kolonay J.F."/>
            <person name="Eisen J.A."/>
            <person name="Ward N."/>
            <person name="Methe B."/>
            <person name="Brinkac L.M."/>
            <person name="Daugherty S.C."/>
            <person name="Deboy R.T."/>
            <person name="Dodson R.J."/>
            <person name="Durkin A.S."/>
            <person name="Madupu R."/>
            <person name="Nelson W.C."/>
            <person name="Sullivan S.A."/>
            <person name="Fouts D."/>
            <person name="Haft D.H."/>
            <person name="Selengut J."/>
            <person name="Peterson J.D."/>
            <person name="Davidsen T.M."/>
            <person name="Zafar N."/>
            <person name="Zhou L."/>
            <person name="Radune D."/>
            <person name="Dimitrov G."/>
            <person name="Hance M."/>
            <person name="Tran K."/>
            <person name="Khouri H."/>
            <person name="Gill J."/>
            <person name="Utterback T.R."/>
            <person name="Feldblyum T.V."/>
            <person name="Wall J.D."/>
            <person name="Voordouw G."/>
            <person name="Fraser C.M."/>
        </authorList>
    </citation>
    <scope>NUCLEOTIDE SEQUENCE [LARGE SCALE GENOMIC DNA]</scope>
    <source>
        <strain evidence="3">ATCC 29579 / DSM 644 / NCIMB 8303 / VKM B-1760 / Hildenborough</strain>
        <plasmid evidence="3">pDV</plasmid>
    </source>
</reference>
<evidence type="ECO:0000256" key="1">
    <source>
        <dbReference type="SAM" id="MobiDB-lite"/>
    </source>
</evidence>
<organism evidence="2 3">
    <name type="scientific">Nitratidesulfovibrio vulgaris (strain ATCC 29579 / DSM 644 / CCUG 34227 / NCIMB 8303 / VKM B-1760 / Hildenborough)</name>
    <name type="common">Desulfovibrio vulgaris</name>
    <dbReference type="NCBI Taxonomy" id="882"/>
    <lineage>
        <taxon>Bacteria</taxon>
        <taxon>Pseudomonadati</taxon>
        <taxon>Thermodesulfobacteriota</taxon>
        <taxon>Desulfovibrionia</taxon>
        <taxon>Desulfovibrionales</taxon>
        <taxon>Desulfovibrionaceae</taxon>
        <taxon>Nitratidesulfovibrio</taxon>
    </lineage>
</organism>
<dbReference type="EnsemblBacteria" id="AAS94468">
    <property type="protein sequence ID" value="AAS94468"/>
    <property type="gene ID" value="DVUA0078"/>
</dbReference>
<dbReference type="Proteomes" id="UP000002194">
    <property type="component" value="Plasmid pDV"/>
</dbReference>
<proteinExistence type="predicted"/>
<dbReference type="KEGG" id="dvu:DVUA0078"/>
<evidence type="ECO:0000313" key="2">
    <source>
        <dbReference type="EMBL" id="AAS94468.1"/>
    </source>
</evidence>
<keyword evidence="3" id="KW-1185">Reference proteome</keyword>
<dbReference type="HOGENOM" id="CLU_3079255_0_0_7"/>
<dbReference type="AlphaFoldDB" id="Q72WL1"/>
<feature type="region of interest" description="Disordered" evidence="1">
    <location>
        <begin position="1"/>
        <end position="25"/>
    </location>
</feature>
<sequence length="52" mass="5578">MHHAHAQPGTPQTGMTRVTPQKPSGKMAVGSACFFPAVSQWILQIGDFVLIT</sequence>
<dbReference type="EMBL" id="AE017286">
    <property type="protein sequence ID" value="AAS94468.1"/>
    <property type="molecule type" value="Genomic_DNA"/>
</dbReference>
<name>Q72WL1_NITV2</name>
<gene>
    <name evidence="2" type="ordered locus">DVUA0078</name>
</gene>
<keyword evidence="2" id="KW-0614">Plasmid</keyword>
<evidence type="ECO:0000313" key="3">
    <source>
        <dbReference type="Proteomes" id="UP000002194"/>
    </source>
</evidence>